<evidence type="ECO:0008006" key="4">
    <source>
        <dbReference type="Google" id="ProtNLM"/>
    </source>
</evidence>
<evidence type="ECO:0000256" key="1">
    <source>
        <dbReference type="SAM" id="SignalP"/>
    </source>
</evidence>
<protein>
    <recommendedName>
        <fullName evidence="4">DUF1176 domain-containing protein</fullName>
    </recommendedName>
</protein>
<keyword evidence="1" id="KW-0732">Signal</keyword>
<gene>
    <name evidence="2" type="ORF">QO011_003539</name>
</gene>
<dbReference type="EMBL" id="JAUSVX010000006">
    <property type="protein sequence ID" value="MDQ0470520.1"/>
    <property type="molecule type" value="Genomic_DNA"/>
</dbReference>
<dbReference type="RefSeq" id="WP_307274562.1">
    <property type="nucleotide sequence ID" value="NZ_JAUSVX010000006.1"/>
</dbReference>
<feature type="signal peptide" evidence="1">
    <location>
        <begin position="1"/>
        <end position="25"/>
    </location>
</feature>
<proteinExistence type="predicted"/>
<evidence type="ECO:0000313" key="3">
    <source>
        <dbReference type="Proteomes" id="UP001242480"/>
    </source>
</evidence>
<reference evidence="2 3" key="1">
    <citation type="submission" date="2023-07" db="EMBL/GenBank/DDBJ databases">
        <title>Genomic Encyclopedia of Type Strains, Phase IV (KMG-IV): sequencing the most valuable type-strain genomes for metagenomic binning, comparative biology and taxonomic classification.</title>
        <authorList>
            <person name="Goeker M."/>
        </authorList>
    </citation>
    <scope>NUCLEOTIDE SEQUENCE [LARGE SCALE GENOMIC DNA]</scope>
    <source>
        <strain evidence="2 3">DSM 19619</strain>
    </source>
</reference>
<keyword evidence="3" id="KW-1185">Reference proteome</keyword>
<sequence length="369" mass="38025">MTAVRPLGFLLLPALLLASAGAAPASALKSFKAWLAGCDNTLACRALGTVGEDSGDILYLVLDRPGGPQAAPTLRFMDQDGAIGAKGLAYSLDGAAPVEIPASAFSALPKTDPDAAAEVALSGTAATDLIAAIRNGRTLRFGAGAPLPTDGLPVSLDGMAAALLFIDDVQGRVGTVTALARKGDKPAAAVPPAPAAPLIAAVHPPKAAADAADAPAPKALIARHVRETKAGECQDIDQEKDVVSSAQRLSDQETLYQIGCWRAAYQSGAMLYLGVPSAPAAARRLVFETLDEATGKIAARLASPTDPSEVDEAGVMASFHKGRGIGDCGASWSWAWTGRDFRLASYTSMPECRGIAADDWITLWQARTK</sequence>
<dbReference type="InterPro" id="IPR009560">
    <property type="entry name" value="DUF1176"/>
</dbReference>
<evidence type="ECO:0000313" key="2">
    <source>
        <dbReference type="EMBL" id="MDQ0470520.1"/>
    </source>
</evidence>
<accession>A0ABU0JA73</accession>
<dbReference type="Pfam" id="PF06674">
    <property type="entry name" value="DUF1176"/>
    <property type="match status" value="1"/>
</dbReference>
<name>A0ABU0JA73_9HYPH</name>
<organism evidence="2 3">
    <name type="scientific">Labrys wisconsinensis</name>
    <dbReference type="NCBI Taxonomy" id="425677"/>
    <lineage>
        <taxon>Bacteria</taxon>
        <taxon>Pseudomonadati</taxon>
        <taxon>Pseudomonadota</taxon>
        <taxon>Alphaproteobacteria</taxon>
        <taxon>Hyphomicrobiales</taxon>
        <taxon>Xanthobacteraceae</taxon>
        <taxon>Labrys</taxon>
    </lineage>
</organism>
<comment type="caution">
    <text evidence="2">The sequence shown here is derived from an EMBL/GenBank/DDBJ whole genome shotgun (WGS) entry which is preliminary data.</text>
</comment>
<feature type="chain" id="PRO_5046195171" description="DUF1176 domain-containing protein" evidence="1">
    <location>
        <begin position="26"/>
        <end position="369"/>
    </location>
</feature>
<dbReference type="Proteomes" id="UP001242480">
    <property type="component" value="Unassembled WGS sequence"/>
</dbReference>